<keyword evidence="2" id="KW-0560">Oxidoreductase</keyword>
<dbReference type="Proteomes" id="UP001272515">
    <property type="component" value="Unassembled WGS sequence"/>
</dbReference>
<dbReference type="SUPFAM" id="SSF48179">
    <property type="entry name" value="6-phosphogluconate dehydrogenase C-terminal domain-like"/>
    <property type="match status" value="1"/>
</dbReference>
<dbReference type="InterPro" id="IPR036291">
    <property type="entry name" value="NAD(P)-bd_dom_sf"/>
</dbReference>
<protein>
    <submittedName>
        <fullName evidence="5">Prephenate dehydrogenase/arogenate dehydrogenase family protein</fullName>
    </submittedName>
</protein>
<sequence length="298" mass="32694">MSKTVGIIGLGLLGGSLALALKAYTDYEVVGYARRQEICDMALADKAVSKAWTNVDDVIRESDIVVFALPPETNAKFFAEKAHLFTSGQIVTDVSSAKDDFVASVYQHIPDGVIFVSTHPMAGSEKGGYEVVTKDLFQKMGWIVLDDPEASCYDAAVADELANMGQSIGSRIERVQMKDHDAFLAMVSHMPHLMASIMTVVVGGDELGEFRMRLSAGGFRDSTRTAGGLPSMWKEIIFGNRKNVLQSLELMEQEVNHVRQLLARDDDGAAIEEYLGRAKQIRERLPYLTGQVNDANLE</sequence>
<dbReference type="InterPro" id="IPR008927">
    <property type="entry name" value="6-PGluconate_DH-like_C_sf"/>
</dbReference>
<dbReference type="InterPro" id="IPR050812">
    <property type="entry name" value="Preph/Arog_dehydrog"/>
</dbReference>
<dbReference type="PANTHER" id="PTHR21363">
    <property type="entry name" value="PREPHENATE DEHYDROGENASE"/>
    <property type="match status" value="1"/>
</dbReference>
<accession>A0ABU3ZA67</accession>
<comment type="similarity">
    <text evidence="1">Belongs to the prephenate/arogenate dehydrogenase family.</text>
</comment>
<dbReference type="InterPro" id="IPR003099">
    <property type="entry name" value="Prephen_DH"/>
</dbReference>
<name>A0ABU3ZA67_9FIRM</name>
<dbReference type="PANTHER" id="PTHR21363:SF0">
    <property type="entry name" value="PREPHENATE DEHYDROGENASE [NADP(+)]"/>
    <property type="match status" value="1"/>
</dbReference>
<evidence type="ECO:0000256" key="1">
    <source>
        <dbReference type="ARBA" id="ARBA00007964"/>
    </source>
</evidence>
<evidence type="ECO:0000313" key="5">
    <source>
        <dbReference type="EMBL" id="MDV5088814.1"/>
    </source>
</evidence>
<feature type="domain" description="Prephenate/arogenate dehydrogenase" evidence="4">
    <location>
        <begin position="3"/>
        <end position="293"/>
    </location>
</feature>
<proteinExistence type="inferred from homology"/>
<comment type="caution">
    <text evidence="5">The sequence shown here is derived from an EMBL/GenBank/DDBJ whole genome shotgun (WGS) entry which is preliminary data.</text>
</comment>
<evidence type="ECO:0000259" key="4">
    <source>
        <dbReference type="PROSITE" id="PS51176"/>
    </source>
</evidence>
<dbReference type="InterPro" id="IPR046826">
    <property type="entry name" value="PDH_N"/>
</dbReference>
<dbReference type="RefSeq" id="WP_317330199.1">
    <property type="nucleotide sequence ID" value="NZ_JAWJZA010000008.1"/>
</dbReference>
<dbReference type="Gene3D" id="3.40.50.720">
    <property type="entry name" value="NAD(P)-binding Rossmann-like Domain"/>
    <property type="match status" value="1"/>
</dbReference>
<dbReference type="InterPro" id="IPR046825">
    <property type="entry name" value="PDH_C"/>
</dbReference>
<comment type="pathway">
    <text evidence="3">Amino-acid biosynthesis.</text>
</comment>
<evidence type="ECO:0000256" key="2">
    <source>
        <dbReference type="ARBA" id="ARBA00023002"/>
    </source>
</evidence>
<organism evidence="5 6">
    <name type="scientific">Veillonella absiana</name>
    <dbReference type="NCBI Taxonomy" id="3079305"/>
    <lineage>
        <taxon>Bacteria</taxon>
        <taxon>Bacillati</taxon>
        <taxon>Bacillota</taxon>
        <taxon>Negativicutes</taxon>
        <taxon>Veillonellales</taxon>
        <taxon>Veillonellaceae</taxon>
        <taxon>Veillonella</taxon>
    </lineage>
</organism>
<dbReference type="SUPFAM" id="SSF51735">
    <property type="entry name" value="NAD(P)-binding Rossmann-fold domains"/>
    <property type="match status" value="1"/>
</dbReference>
<keyword evidence="6" id="KW-1185">Reference proteome</keyword>
<dbReference type="PROSITE" id="PS51176">
    <property type="entry name" value="PDH_ADH"/>
    <property type="match status" value="1"/>
</dbReference>
<dbReference type="Pfam" id="PF02153">
    <property type="entry name" value="PDH_N"/>
    <property type="match status" value="1"/>
</dbReference>
<dbReference type="Pfam" id="PF20463">
    <property type="entry name" value="PDH_C"/>
    <property type="match status" value="1"/>
</dbReference>
<dbReference type="EMBL" id="JAWJZB010000009">
    <property type="protein sequence ID" value="MDV5088814.1"/>
    <property type="molecule type" value="Genomic_DNA"/>
</dbReference>
<dbReference type="Gene3D" id="1.10.3660.10">
    <property type="entry name" value="6-phosphogluconate dehydrogenase C-terminal like domain"/>
    <property type="match status" value="1"/>
</dbReference>
<evidence type="ECO:0000313" key="6">
    <source>
        <dbReference type="Proteomes" id="UP001272515"/>
    </source>
</evidence>
<gene>
    <name evidence="5" type="ORF">RVY80_08210</name>
</gene>
<evidence type="ECO:0000256" key="3">
    <source>
        <dbReference type="ARBA" id="ARBA00029440"/>
    </source>
</evidence>
<reference evidence="5 6" key="1">
    <citation type="submission" date="2023-10" db="EMBL/GenBank/DDBJ databases">
        <title>Veillonella sp. nov., isolated from a pig farm feces dump.</title>
        <authorList>
            <person name="Chang Y.-H."/>
        </authorList>
    </citation>
    <scope>NUCLEOTIDE SEQUENCE [LARGE SCALE GENOMIC DNA]</scope>
    <source>
        <strain evidence="5 6">YH-vei2233</strain>
    </source>
</reference>